<sequence>MSTVLFLGMPSHGHVNPTLGLVSELVKQGEKVIYFASEPFKEKIEAAGAIFKAYNRNLDIFTPGAGQTSGKPGGLFTAMYKVISDAPVIIADILNQTRDIKFDYLIHSAAFIFTQPMVQILGISAVSSLAVYAGLRDFSGRDFSKFPGAGELLENYSHIAASLEQSYSINMPARLMELLMNKATLNLVYTSEYFVPDREFFDDTYKFVGPPVFERKENLDFPFEKLHGKKVMYISLGTVFGNFDTHLYHLFFEAFKNWPGIVVMAAHQVDLSPALFPENFIVMDYVPQSTLLKHTDIAITHAGMNSISDLISAEVPFICLPLGADQPLLAKRAAELGATLSLDVADLSAQKLIGATERVLNDPSYKTNTKKIADSFRQAGGYPKAVEEIFLFKEKNQIG</sequence>
<dbReference type="PANTHER" id="PTHR48043">
    <property type="entry name" value="EG:EG0003.4 PROTEIN-RELATED"/>
    <property type="match status" value="1"/>
</dbReference>
<dbReference type="FunFam" id="3.40.50.2000:FF:000072">
    <property type="entry name" value="Glycosyl transferase"/>
    <property type="match status" value="1"/>
</dbReference>
<dbReference type="AlphaFoldDB" id="A0A318UT91"/>
<dbReference type="NCBIfam" id="TIGR01426">
    <property type="entry name" value="MGT"/>
    <property type="match status" value="1"/>
</dbReference>
<keyword evidence="3 4" id="KW-0808">Transferase</keyword>
<dbReference type="InterPro" id="IPR006326">
    <property type="entry name" value="UDPGT_MGT-like"/>
</dbReference>
<proteinExistence type="inferred from homology"/>
<evidence type="ECO:0000313" key="5">
    <source>
        <dbReference type="Proteomes" id="UP000248198"/>
    </source>
</evidence>
<evidence type="ECO:0000313" key="4">
    <source>
        <dbReference type="EMBL" id="PYF74839.1"/>
    </source>
</evidence>
<name>A0A318UT91_9SPHI</name>
<dbReference type="RefSeq" id="WP_110829651.1">
    <property type="nucleotide sequence ID" value="NZ_QKLU01000003.1"/>
</dbReference>
<dbReference type="InterPro" id="IPR050271">
    <property type="entry name" value="UDP-glycosyltransferase"/>
</dbReference>
<dbReference type="OrthoDB" id="764352at2"/>
<evidence type="ECO:0000256" key="1">
    <source>
        <dbReference type="ARBA" id="ARBA00009995"/>
    </source>
</evidence>
<dbReference type="GO" id="GO:0008194">
    <property type="term" value="F:UDP-glycosyltransferase activity"/>
    <property type="evidence" value="ECO:0007669"/>
    <property type="project" value="InterPro"/>
</dbReference>
<dbReference type="Proteomes" id="UP000248198">
    <property type="component" value="Unassembled WGS sequence"/>
</dbReference>
<keyword evidence="5" id="KW-1185">Reference proteome</keyword>
<organism evidence="4 5">
    <name type="scientific">Pedobacter nutrimenti</name>
    <dbReference type="NCBI Taxonomy" id="1241337"/>
    <lineage>
        <taxon>Bacteria</taxon>
        <taxon>Pseudomonadati</taxon>
        <taxon>Bacteroidota</taxon>
        <taxon>Sphingobacteriia</taxon>
        <taxon>Sphingobacteriales</taxon>
        <taxon>Sphingobacteriaceae</taxon>
        <taxon>Pedobacter</taxon>
    </lineage>
</organism>
<comment type="similarity">
    <text evidence="1">Belongs to the UDP-glycosyltransferase family.</text>
</comment>
<evidence type="ECO:0000256" key="3">
    <source>
        <dbReference type="ARBA" id="ARBA00022679"/>
    </source>
</evidence>
<dbReference type="PANTHER" id="PTHR48043:SF145">
    <property type="entry name" value="FI06409P-RELATED"/>
    <property type="match status" value="1"/>
</dbReference>
<dbReference type="GO" id="GO:0016758">
    <property type="term" value="F:hexosyltransferase activity"/>
    <property type="evidence" value="ECO:0007669"/>
    <property type="project" value="InterPro"/>
</dbReference>
<evidence type="ECO:0000256" key="2">
    <source>
        <dbReference type="ARBA" id="ARBA00022676"/>
    </source>
</evidence>
<dbReference type="Pfam" id="PF00201">
    <property type="entry name" value="UDPGT"/>
    <property type="match status" value="1"/>
</dbReference>
<dbReference type="InterPro" id="IPR002213">
    <property type="entry name" value="UDP_glucos_trans"/>
</dbReference>
<dbReference type="Gene3D" id="3.40.50.2000">
    <property type="entry name" value="Glycogen Phosphorylase B"/>
    <property type="match status" value="2"/>
</dbReference>
<dbReference type="SUPFAM" id="SSF53756">
    <property type="entry name" value="UDP-Glycosyltransferase/glycogen phosphorylase"/>
    <property type="match status" value="1"/>
</dbReference>
<keyword evidence="2" id="KW-0328">Glycosyltransferase</keyword>
<reference evidence="4 5" key="1">
    <citation type="submission" date="2018-06" db="EMBL/GenBank/DDBJ databases">
        <title>Genomic Encyclopedia of Archaeal and Bacterial Type Strains, Phase II (KMG-II): from individual species to whole genera.</title>
        <authorList>
            <person name="Goeker M."/>
        </authorList>
    </citation>
    <scope>NUCLEOTIDE SEQUENCE [LARGE SCALE GENOMIC DNA]</scope>
    <source>
        <strain evidence="4 5">DSM 27372</strain>
    </source>
</reference>
<accession>A0A318UT91</accession>
<dbReference type="CDD" id="cd03784">
    <property type="entry name" value="GT1_Gtf-like"/>
    <property type="match status" value="1"/>
</dbReference>
<protein>
    <submittedName>
        <fullName evidence="4">MGT family glycosyltransferase</fullName>
    </submittedName>
</protein>
<comment type="caution">
    <text evidence="4">The sequence shown here is derived from an EMBL/GenBank/DDBJ whole genome shotgun (WGS) entry which is preliminary data.</text>
</comment>
<gene>
    <name evidence="4" type="ORF">B0O44_103285</name>
</gene>
<dbReference type="EMBL" id="QKLU01000003">
    <property type="protein sequence ID" value="PYF74839.1"/>
    <property type="molecule type" value="Genomic_DNA"/>
</dbReference>